<feature type="chain" id="PRO_5019574519" evidence="6">
    <location>
        <begin position="28"/>
        <end position="275"/>
    </location>
</feature>
<dbReference type="Pfam" id="PF00182">
    <property type="entry name" value="Glyco_hydro_19"/>
    <property type="match status" value="1"/>
</dbReference>
<dbReference type="InterPro" id="IPR023346">
    <property type="entry name" value="Lysozyme-like_dom_sf"/>
</dbReference>
<dbReference type="Gene3D" id="1.10.530.10">
    <property type="match status" value="1"/>
</dbReference>
<gene>
    <name evidence="9" type="ORF">D0Y65_001697</name>
</gene>
<dbReference type="InterPro" id="IPR000726">
    <property type="entry name" value="Glyco_hydro_19_cat"/>
</dbReference>
<feature type="domain" description="Glycoside hydrolase family 19 catalytic" evidence="7">
    <location>
        <begin position="51"/>
        <end position="74"/>
    </location>
</feature>
<evidence type="ECO:0000256" key="1">
    <source>
        <dbReference type="ARBA" id="ARBA00022669"/>
    </source>
</evidence>
<evidence type="ECO:0000256" key="6">
    <source>
        <dbReference type="SAM" id="SignalP"/>
    </source>
</evidence>
<feature type="disulfide bond" evidence="5">
    <location>
        <begin position="51"/>
        <end position="116"/>
    </location>
</feature>
<name>A0A445M3Y3_GLYSO</name>
<comment type="caution">
    <text evidence="9">The sequence shown here is derived from an EMBL/GenBank/DDBJ whole genome shotgun (WGS) entry which is preliminary data.</text>
</comment>
<sequence>MKLDTIFAFIVVYILLVTSSEFPSVAADDVSSIISASQFEQLLKHRNDQICEGKNGFYSYNAFVTAARTFDGFGTTGDVNTRKREVAAFLAQTSHETTGGGGWPNAPDGPYAWGYCFVTERDKSNNYCEISKAPCASGKSYYGRGPLQLTHNYNYDLAGKAIHSDLINNPDLVAQDPVVSFQTAIWFWMTSQANKPSCHDVITNRWTPSSVDMAANRAPGYGVITNIINGRIECGNGPSPASNDRIGFYKKYCEIFGLSDATNLDCSSQKSFDQD</sequence>
<dbReference type="EMBL" id="QZWG01000001">
    <property type="protein sequence ID" value="RZC30219.1"/>
    <property type="molecule type" value="Genomic_DNA"/>
</dbReference>
<feature type="disulfide bond" evidence="5">
    <location>
        <begin position="234"/>
        <end position="266"/>
    </location>
</feature>
<keyword evidence="2" id="KW-0611">Plant defense</keyword>
<dbReference type="PIRSF" id="PIRSF001060">
    <property type="entry name" value="Endochitinase"/>
    <property type="match status" value="1"/>
</dbReference>
<dbReference type="FunFam" id="3.30.20.10:FF:000001">
    <property type="entry name" value="Endochitinase (Chitinase)"/>
    <property type="match status" value="1"/>
</dbReference>
<organism evidence="9 10">
    <name type="scientific">Glycine soja</name>
    <name type="common">Wild soybean</name>
    <dbReference type="NCBI Taxonomy" id="3848"/>
    <lineage>
        <taxon>Eukaryota</taxon>
        <taxon>Viridiplantae</taxon>
        <taxon>Streptophyta</taxon>
        <taxon>Embryophyta</taxon>
        <taxon>Tracheophyta</taxon>
        <taxon>Spermatophyta</taxon>
        <taxon>Magnoliopsida</taxon>
        <taxon>eudicotyledons</taxon>
        <taxon>Gunneridae</taxon>
        <taxon>Pentapetalae</taxon>
        <taxon>rosids</taxon>
        <taxon>fabids</taxon>
        <taxon>Fabales</taxon>
        <taxon>Fabaceae</taxon>
        <taxon>Papilionoideae</taxon>
        <taxon>50 kb inversion clade</taxon>
        <taxon>NPAAA clade</taxon>
        <taxon>indigoferoid/millettioid clade</taxon>
        <taxon>Phaseoleae</taxon>
        <taxon>Glycine</taxon>
        <taxon>Glycine subgen. Soja</taxon>
    </lineage>
</organism>
<feature type="domain" description="Glycoside hydrolase family 19 catalytic" evidence="8">
    <location>
        <begin position="179"/>
        <end position="189"/>
    </location>
</feature>
<dbReference type="GO" id="GO:0008061">
    <property type="term" value="F:chitin binding"/>
    <property type="evidence" value="ECO:0007669"/>
    <property type="project" value="UniProtKB-KW"/>
</dbReference>
<keyword evidence="3 5" id="KW-1015">Disulfide bond</keyword>
<evidence type="ECO:0000256" key="3">
    <source>
        <dbReference type="ARBA" id="ARBA00023157"/>
    </source>
</evidence>
<dbReference type="GO" id="GO:0008843">
    <property type="term" value="F:endochitinase activity"/>
    <property type="evidence" value="ECO:0007669"/>
    <property type="project" value="UniProtKB-EC"/>
</dbReference>
<evidence type="ECO:0000259" key="8">
    <source>
        <dbReference type="PROSITE" id="PS00774"/>
    </source>
</evidence>
<dbReference type="GO" id="GO:0005975">
    <property type="term" value="P:carbohydrate metabolic process"/>
    <property type="evidence" value="ECO:0007669"/>
    <property type="project" value="InterPro"/>
</dbReference>
<dbReference type="AlphaFoldDB" id="A0A445M3Y3"/>
<dbReference type="PROSITE" id="PS00774">
    <property type="entry name" value="CHITINASE_19_2"/>
    <property type="match status" value="1"/>
</dbReference>
<evidence type="ECO:0000313" key="9">
    <source>
        <dbReference type="EMBL" id="RZC30219.1"/>
    </source>
</evidence>
<dbReference type="GO" id="GO:0050832">
    <property type="term" value="P:defense response to fungus"/>
    <property type="evidence" value="ECO:0007669"/>
    <property type="project" value="TreeGrafter"/>
</dbReference>
<dbReference type="EC" id="3.2.1.14" evidence="9"/>
<keyword evidence="9" id="KW-0326">Glycosidase</keyword>
<keyword evidence="10" id="KW-1185">Reference proteome</keyword>
<proteinExistence type="predicted"/>
<evidence type="ECO:0000256" key="5">
    <source>
        <dbReference type="PIRSR" id="PIRSR001060-2"/>
    </source>
</evidence>
<reference evidence="9 10" key="1">
    <citation type="submission" date="2018-09" db="EMBL/GenBank/DDBJ databases">
        <title>A high-quality reference genome of wild soybean provides a powerful tool to mine soybean genomes.</title>
        <authorList>
            <person name="Xie M."/>
            <person name="Chung C.Y.L."/>
            <person name="Li M.-W."/>
            <person name="Wong F.-L."/>
            <person name="Chan T.-F."/>
            <person name="Lam H.-M."/>
        </authorList>
    </citation>
    <scope>NUCLEOTIDE SEQUENCE [LARGE SCALE GENOMIC DNA]</scope>
    <source>
        <strain evidence="10">cv. W05</strain>
        <tissue evidence="9">Hypocotyl of etiolated seedlings</tissue>
    </source>
</reference>
<dbReference type="CDD" id="cd00325">
    <property type="entry name" value="chitinase_GH19"/>
    <property type="match status" value="1"/>
</dbReference>
<evidence type="ECO:0000313" key="10">
    <source>
        <dbReference type="Proteomes" id="UP000289340"/>
    </source>
</evidence>
<feature type="active site" description="Proton donor" evidence="4">
    <location>
        <position position="96"/>
    </location>
</feature>
<keyword evidence="1" id="KW-0147">Chitin-binding</keyword>
<dbReference type="SMR" id="A0A445M3Y3"/>
<dbReference type="Proteomes" id="UP000289340">
    <property type="component" value="Chromosome 1"/>
</dbReference>
<dbReference type="PROSITE" id="PS00773">
    <property type="entry name" value="CHITINASE_19_1"/>
    <property type="match status" value="1"/>
</dbReference>
<evidence type="ECO:0000256" key="2">
    <source>
        <dbReference type="ARBA" id="ARBA00022821"/>
    </source>
</evidence>
<accession>A0A445M3Y3</accession>
<evidence type="ECO:0000259" key="7">
    <source>
        <dbReference type="PROSITE" id="PS00773"/>
    </source>
</evidence>
<dbReference type="GO" id="GO:0006032">
    <property type="term" value="P:chitin catabolic process"/>
    <property type="evidence" value="ECO:0007669"/>
    <property type="project" value="InterPro"/>
</dbReference>
<dbReference type="PANTHER" id="PTHR22595">
    <property type="entry name" value="CHITINASE-RELATED"/>
    <property type="match status" value="1"/>
</dbReference>
<feature type="signal peptide" evidence="6">
    <location>
        <begin position="1"/>
        <end position="27"/>
    </location>
</feature>
<dbReference type="PANTHER" id="PTHR22595:SF79">
    <property type="entry name" value="CHITINASE 12"/>
    <property type="match status" value="1"/>
</dbReference>
<dbReference type="SUPFAM" id="SSF53955">
    <property type="entry name" value="Lysozyme-like"/>
    <property type="match status" value="1"/>
</dbReference>
<evidence type="ECO:0000256" key="4">
    <source>
        <dbReference type="PIRSR" id="PIRSR001060-1"/>
    </source>
</evidence>
<feature type="disulfide bond" evidence="5">
    <location>
        <begin position="128"/>
        <end position="135"/>
    </location>
</feature>
<dbReference type="InterPro" id="IPR016283">
    <property type="entry name" value="Glyco_hydro_19"/>
</dbReference>
<dbReference type="Gramene" id="XM_028384978.1">
    <property type="protein sequence ID" value="XP_028240779.1"/>
    <property type="gene ID" value="LOC114419319"/>
</dbReference>
<protein>
    <submittedName>
        <fullName evidence="9">Endochitinase</fullName>
        <ecNumber evidence="9">3.2.1.14</ecNumber>
    </submittedName>
</protein>
<keyword evidence="6" id="KW-0732">Signal</keyword>
<keyword evidence="9" id="KW-0378">Hydrolase</keyword>
<dbReference type="Gene3D" id="3.30.20.10">
    <property type="entry name" value="Endochitinase, domain 2"/>
    <property type="match status" value="1"/>
</dbReference>
<dbReference type="GO" id="GO:0016998">
    <property type="term" value="P:cell wall macromolecule catabolic process"/>
    <property type="evidence" value="ECO:0007669"/>
    <property type="project" value="InterPro"/>
</dbReference>